<reference evidence="1 2" key="1">
    <citation type="submission" date="2015-05" db="EMBL/GenBank/DDBJ databases">
        <title>Genome sequencing and analysis of members of genus Stenotrophomonas.</title>
        <authorList>
            <person name="Patil P.P."/>
            <person name="Midha S."/>
            <person name="Patil P.B."/>
        </authorList>
    </citation>
    <scope>NUCLEOTIDE SEQUENCE [LARGE SCALE GENOMIC DNA]</scope>
    <source>
        <strain evidence="1 2">DSM 24757</strain>
    </source>
</reference>
<protein>
    <submittedName>
        <fullName evidence="1">Uncharacterized protein</fullName>
    </submittedName>
</protein>
<dbReference type="RefSeq" id="WP_057638637.1">
    <property type="nucleotide sequence ID" value="NZ_LDJM01000032.1"/>
</dbReference>
<dbReference type="Proteomes" id="UP000050956">
    <property type="component" value="Unassembled WGS sequence"/>
</dbReference>
<dbReference type="EMBL" id="LDJM01000032">
    <property type="protein sequence ID" value="KRG75256.1"/>
    <property type="molecule type" value="Genomic_DNA"/>
</dbReference>
<dbReference type="STRING" id="336566.ABB30_12475"/>
<evidence type="ECO:0000313" key="1">
    <source>
        <dbReference type="EMBL" id="KRG75256.1"/>
    </source>
</evidence>
<sequence length="71" mass="8119">MTHVIYVGGSKDGTRGMMPYGLRKLQADGQQGREIYVEKTMELNGIGRIRVMALEGLHEEALIKQLHHHYR</sequence>
<keyword evidence="2" id="KW-1185">Reference proteome</keyword>
<evidence type="ECO:0000313" key="2">
    <source>
        <dbReference type="Proteomes" id="UP000050956"/>
    </source>
</evidence>
<dbReference type="OrthoDB" id="5986759at2"/>
<organism evidence="1 2">
    <name type="scientific">Stenotrophomonas ginsengisoli</name>
    <dbReference type="NCBI Taxonomy" id="336566"/>
    <lineage>
        <taxon>Bacteria</taxon>
        <taxon>Pseudomonadati</taxon>
        <taxon>Pseudomonadota</taxon>
        <taxon>Gammaproteobacteria</taxon>
        <taxon>Lysobacterales</taxon>
        <taxon>Lysobacteraceae</taxon>
        <taxon>Stenotrophomonas</taxon>
    </lineage>
</organism>
<dbReference type="PATRIC" id="fig|336566.3.peg.1999"/>
<comment type="caution">
    <text evidence="1">The sequence shown here is derived from an EMBL/GenBank/DDBJ whole genome shotgun (WGS) entry which is preliminary data.</text>
</comment>
<dbReference type="AlphaFoldDB" id="A0A0R0DDU0"/>
<gene>
    <name evidence="1" type="ORF">ABB30_12475</name>
</gene>
<name>A0A0R0DDU0_9GAMM</name>
<proteinExistence type="predicted"/>
<accession>A0A0R0DDU0</accession>